<protein>
    <submittedName>
        <fullName evidence="1">Uncharacterized protein</fullName>
    </submittedName>
</protein>
<proteinExistence type="predicted"/>
<evidence type="ECO:0000313" key="2">
    <source>
        <dbReference type="Proteomes" id="UP000215256"/>
    </source>
</evidence>
<dbReference type="EMBL" id="CP022605">
    <property type="protein sequence ID" value="ASV87760.1"/>
    <property type="molecule type" value="Genomic_DNA"/>
</dbReference>
<keyword evidence="1" id="KW-0614">Plasmid</keyword>
<reference evidence="1 2" key="1">
    <citation type="submission" date="2017-07" db="EMBL/GenBank/DDBJ databases">
        <title>Phylogenetic study on the rhizospheric bacterium Ochrobactrum sp. A44.</title>
        <authorList>
            <person name="Krzyzanowska D.M."/>
            <person name="Ossowicki A."/>
            <person name="Rajewska M."/>
            <person name="Maciag T."/>
            <person name="Kaczynski Z."/>
            <person name="Czerwicka M."/>
            <person name="Jafra S."/>
        </authorList>
    </citation>
    <scope>NUCLEOTIDE SEQUENCE [LARGE SCALE GENOMIC DNA]</scope>
    <source>
        <strain evidence="1 2">A44</strain>
        <plasmid evidence="1 2">unnamed1</plasmid>
    </source>
</reference>
<sequence>MLIEMEYDIWGEGEIVIVADDALKLGAHLPSTLLMKS</sequence>
<accession>A0A248UMI5</accession>
<organism evidence="1 2">
    <name type="scientific">Ochrobactrum quorumnocens</name>
    <dbReference type="NCBI Taxonomy" id="271865"/>
    <lineage>
        <taxon>Bacteria</taxon>
        <taxon>Pseudomonadati</taxon>
        <taxon>Pseudomonadota</taxon>
        <taxon>Alphaproteobacteria</taxon>
        <taxon>Hyphomicrobiales</taxon>
        <taxon>Brucellaceae</taxon>
        <taxon>Brucella/Ochrobactrum group</taxon>
        <taxon>Ochrobactrum</taxon>
    </lineage>
</organism>
<dbReference type="AlphaFoldDB" id="A0A248UMI5"/>
<geneLocation type="plasmid" evidence="1 2">
    <name>unnamed1</name>
</geneLocation>
<dbReference type="KEGG" id="och:CES85_3027"/>
<name>A0A248UMI5_9HYPH</name>
<dbReference type="Proteomes" id="UP000215256">
    <property type="component" value="Plasmid unnamed1"/>
</dbReference>
<evidence type="ECO:0000313" key="1">
    <source>
        <dbReference type="EMBL" id="ASV87760.1"/>
    </source>
</evidence>
<gene>
    <name evidence="1" type="ORF">CES85_3027</name>
</gene>